<feature type="transmembrane region" description="Helical" evidence="10">
    <location>
        <begin position="135"/>
        <end position="155"/>
    </location>
</feature>
<dbReference type="OrthoDB" id="18894at2759"/>
<evidence type="ECO:0000256" key="7">
    <source>
        <dbReference type="ARBA" id="ARBA00022989"/>
    </source>
</evidence>
<accession>A0A8H6QCB8</accession>
<evidence type="ECO:0000256" key="5">
    <source>
        <dbReference type="ARBA" id="ARBA00022692"/>
    </source>
</evidence>
<feature type="transmembrane region" description="Helical" evidence="10">
    <location>
        <begin position="251"/>
        <end position="275"/>
    </location>
</feature>
<evidence type="ECO:0000313" key="13">
    <source>
        <dbReference type="EMBL" id="KAF7182964.1"/>
    </source>
</evidence>
<comment type="subcellular location">
    <subcellularLocation>
        <location evidence="2">Endoplasmic reticulum membrane</location>
        <topology evidence="2">Multi-pass membrane protein</topology>
    </subcellularLocation>
</comment>
<keyword evidence="14" id="KW-1185">Reference proteome</keyword>
<comment type="caution">
    <text evidence="12">The sequence shown here is derived from an EMBL/GenBank/DDBJ whole genome shotgun (WGS) entry which is preliminary data.</text>
</comment>
<evidence type="ECO:0000256" key="10">
    <source>
        <dbReference type="SAM" id="Phobius"/>
    </source>
</evidence>
<evidence type="ECO:0000256" key="4">
    <source>
        <dbReference type="ARBA" id="ARBA00011182"/>
    </source>
</evidence>
<feature type="domain" description="Sugar phosphate transporter" evidence="11">
    <location>
        <begin position="139"/>
        <end position="456"/>
    </location>
</feature>
<evidence type="ECO:0000256" key="8">
    <source>
        <dbReference type="ARBA" id="ARBA00023136"/>
    </source>
</evidence>
<keyword evidence="6" id="KW-0256">Endoplasmic reticulum</keyword>
<feature type="region of interest" description="Disordered" evidence="9">
    <location>
        <begin position="77"/>
        <end position="104"/>
    </location>
</feature>
<organism evidence="12 15">
    <name type="scientific">Aspergillus felis</name>
    <dbReference type="NCBI Taxonomy" id="1287682"/>
    <lineage>
        <taxon>Eukaryota</taxon>
        <taxon>Fungi</taxon>
        <taxon>Dikarya</taxon>
        <taxon>Ascomycota</taxon>
        <taxon>Pezizomycotina</taxon>
        <taxon>Eurotiomycetes</taxon>
        <taxon>Eurotiomycetidae</taxon>
        <taxon>Eurotiales</taxon>
        <taxon>Aspergillaceae</taxon>
        <taxon>Aspergillus</taxon>
        <taxon>Aspergillus subgen. Fumigati</taxon>
    </lineage>
</organism>
<dbReference type="InterPro" id="IPR004853">
    <property type="entry name" value="Sugar_P_trans_dom"/>
</dbReference>
<sequence>MGLSPAGSHHRRRSSVLTGAGPSSLAAPTEQREDHSRPIVEAVNHKRDEQKPLTADDADVSDLSSIAESVEMDFVSSDDELHDDEETGLTAKQRRQRRRRRKQRRQLDARIADVKSFRHDILSMGLADQNVVKKLLVNASLILLWYFFSLSISVYNKWMFSEDRVVFPFPLFTTSLHMLVQFSLASFILWLIPALRPRHPSSTSSGSPFRNSHDASESTPILTKIFYLTRLVPCGAATSLDIGLGNMSLKFISLTFLTMCKSSALAFVLLFAFIFRLETPSVKLIFIIATMTIGVVMMVAGETAFNVVGFALVIASAFFSGFRWGLTQILLLRHPATSNPFSTLFFLTPVMFVSLIVIALTVEGPAKIADGFASLSETHGGAFAVCLLIFPGVLAFCMISAEFALLKRSSVVTLSICGIFKEVITISAAGVVFHDQLTTVNIAGLLITIASIGCYNYMKISKMRSEARRGTWERSPNLDSESDDSGRARSRSRGTYHRIADPETSMVTQVSQVPTGDDFTPVDGLTGDRRSFQVRASGASSNIHGLTISTGNLSDNESRPFSPRLAGPSPLKSAPPVVLTADSQFPPRCREKDLDQERLGLYGASIEATGLVSSPCARLVPVSQGVVCEPSHPVSLELAGQKKGGAWMVIQGIVNDIHGGDH</sequence>
<comment type="similarity">
    <text evidence="3">Belongs to the TPT transporter family. SLC35D subfamily.</text>
</comment>
<feature type="region of interest" description="Disordered" evidence="9">
    <location>
        <begin position="468"/>
        <end position="522"/>
    </location>
</feature>
<feature type="transmembrane region" description="Helical" evidence="10">
    <location>
        <begin position="307"/>
        <end position="332"/>
    </location>
</feature>
<dbReference type="EMBL" id="JACBAE010001226">
    <property type="protein sequence ID" value="KAF7170028.1"/>
    <property type="molecule type" value="Genomic_DNA"/>
</dbReference>
<evidence type="ECO:0000256" key="9">
    <source>
        <dbReference type="SAM" id="MobiDB-lite"/>
    </source>
</evidence>
<feature type="compositionally biased region" description="Basic and acidic residues" evidence="9">
    <location>
        <begin position="30"/>
        <end position="51"/>
    </location>
</feature>
<keyword evidence="7 10" id="KW-1133">Transmembrane helix</keyword>
<dbReference type="Proteomes" id="UP000641853">
    <property type="component" value="Unassembled WGS sequence"/>
</dbReference>
<feature type="compositionally biased region" description="Acidic residues" evidence="9">
    <location>
        <begin position="77"/>
        <end position="87"/>
    </location>
</feature>
<evidence type="ECO:0000256" key="2">
    <source>
        <dbReference type="ARBA" id="ARBA00004477"/>
    </source>
</evidence>
<dbReference type="AlphaFoldDB" id="A0A8H6QCB8"/>
<comment type="subunit">
    <text evidence="4">Homooligomer.</text>
</comment>
<keyword evidence="8 10" id="KW-0472">Membrane</keyword>
<feature type="transmembrane region" description="Helical" evidence="10">
    <location>
        <begin position="225"/>
        <end position="245"/>
    </location>
</feature>
<evidence type="ECO:0000313" key="15">
    <source>
        <dbReference type="Proteomes" id="UP000654922"/>
    </source>
</evidence>
<gene>
    <name evidence="12" type="ORF">CNMCM5623_002606</name>
    <name evidence="13" type="ORF">CNMCM7691_002708</name>
</gene>
<keyword evidence="5 10" id="KW-0812">Transmembrane</keyword>
<comment type="function">
    <text evidence="1">Involved in the import of GDP-mannose from the cytoplasm into the Golgi lumen.</text>
</comment>
<evidence type="ECO:0000256" key="1">
    <source>
        <dbReference type="ARBA" id="ARBA00003420"/>
    </source>
</evidence>
<evidence type="ECO:0000313" key="14">
    <source>
        <dbReference type="Proteomes" id="UP000641853"/>
    </source>
</evidence>
<protein>
    <recommendedName>
        <fullName evidence="11">Sugar phosphate transporter domain-containing protein</fullName>
    </recommendedName>
</protein>
<feature type="transmembrane region" description="Helical" evidence="10">
    <location>
        <begin position="282"/>
        <end position="301"/>
    </location>
</feature>
<feature type="transmembrane region" description="Helical" evidence="10">
    <location>
        <begin position="167"/>
        <end position="192"/>
    </location>
</feature>
<dbReference type="PANTHER" id="PTHR11132">
    <property type="entry name" value="SOLUTE CARRIER FAMILY 35"/>
    <property type="match status" value="1"/>
</dbReference>
<feature type="transmembrane region" description="Helical" evidence="10">
    <location>
        <begin position="439"/>
        <end position="458"/>
    </location>
</feature>
<feature type="compositionally biased region" description="Basic residues" evidence="9">
    <location>
        <begin position="92"/>
        <end position="104"/>
    </location>
</feature>
<feature type="compositionally biased region" description="Polar residues" evidence="9">
    <location>
        <begin position="505"/>
        <end position="514"/>
    </location>
</feature>
<dbReference type="Pfam" id="PF03151">
    <property type="entry name" value="TPT"/>
    <property type="match status" value="1"/>
</dbReference>
<evidence type="ECO:0000256" key="3">
    <source>
        <dbReference type="ARBA" id="ARBA00010425"/>
    </source>
</evidence>
<reference evidence="12" key="1">
    <citation type="submission" date="2020-06" db="EMBL/GenBank/DDBJ databases">
        <title>Draft genome sequences of strains closely related to Aspergillus parafelis and Aspergillus hiratsukae.</title>
        <authorList>
            <person name="Dos Santos R.A.C."/>
            <person name="Rivero-Menendez O."/>
            <person name="Steenwyk J.L."/>
            <person name="Mead M.E."/>
            <person name="Goldman G.H."/>
            <person name="Alastruey-Izquierdo A."/>
            <person name="Rokas A."/>
        </authorList>
    </citation>
    <scope>NUCLEOTIDE SEQUENCE</scope>
    <source>
        <strain evidence="12">CNM-CM5623</strain>
        <strain evidence="13">CNM-CM7691</strain>
    </source>
</reference>
<evidence type="ECO:0000313" key="12">
    <source>
        <dbReference type="EMBL" id="KAF7170028.1"/>
    </source>
</evidence>
<name>A0A8H6QCB8_9EURO</name>
<feature type="region of interest" description="Disordered" evidence="9">
    <location>
        <begin position="548"/>
        <end position="574"/>
    </location>
</feature>
<evidence type="ECO:0000256" key="6">
    <source>
        <dbReference type="ARBA" id="ARBA00022824"/>
    </source>
</evidence>
<dbReference type="Proteomes" id="UP000654922">
    <property type="component" value="Unassembled WGS sequence"/>
</dbReference>
<dbReference type="InterPro" id="IPR050186">
    <property type="entry name" value="TPT_transporter"/>
</dbReference>
<proteinExistence type="inferred from homology"/>
<feature type="region of interest" description="Disordered" evidence="9">
    <location>
        <begin position="1"/>
        <end position="59"/>
    </location>
</feature>
<dbReference type="GO" id="GO:0005789">
    <property type="term" value="C:endoplasmic reticulum membrane"/>
    <property type="evidence" value="ECO:0007669"/>
    <property type="project" value="UniProtKB-SubCell"/>
</dbReference>
<feature type="transmembrane region" description="Helical" evidence="10">
    <location>
        <begin position="344"/>
        <end position="362"/>
    </location>
</feature>
<feature type="transmembrane region" description="Helical" evidence="10">
    <location>
        <begin position="412"/>
        <end position="433"/>
    </location>
</feature>
<feature type="transmembrane region" description="Helical" evidence="10">
    <location>
        <begin position="382"/>
        <end position="405"/>
    </location>
</feature>
<evidence type="ECO:0000259" key="11">
    <source>
        <dbReference type="Pfam" id="PF03151"/>
    </source>
</evidence>
<dbReference type="EMBL" id="JACBAG010001752">
    <property type="protein sequence ID" value="KAF7182964.1"/>
    <property type="molecule type" value="Genomic_DNA"/>
</dbReference>